<dbReference type="AlphaFoldDB" id="E1F7R0"/>
<dbReference type="OMA" id="VNCQSAL"/>
<dbReference type="EMBL" id="ACVC01000225">
    <property type="protein sequence ID" value="EFO61500.1"/>
    <property type="molecule type" value="Genomic_DNA"/>
</dbReference>
<dbReference type="InterPro" id="IPR005339">
    <property type="entry name" value="GINS_Psf1"/>
</dbReference>
<feature type="domain" description="DNA replication complex GINS protein PSF1 C-terminal" evidence="1">
    <location>
        <begin position="165"/>
        <end position="211"/>
    </location>
</feature>
<gene>
    <name evidence="2" type="ORF">GLP15_4967</name>
</gene>
<dbReference type="OrthoDB" id="10252587at2759"/>
<dbReference type="Pfam" id="PF24997">
    <property type="entry name" value="PSF1_C"/>
    <property type="match status" value="1"/>
</dbReference>
<dbReference type="InterPro" id="IPR056783">
    <property type="entry name" value="PSF1_C"/>
</dbReference>
<sequence>MGDRSDRNDIAPLPGGAAIPVHTVNCQSALELLVDLRSQEGLPPYDSAKVAAAIKSLADIYPHLSYYLDLLSDSSKIDTTAILRHFYPFYTIYNESIHLLVVYHMTRFRRLLSTVNSLIDLPSNCAAALSPYEQELLKQIQDVRVNFYLREGILPTPKVAPPTSAYIDVMVVDDSVGEVLLQSGEIVFLDYGSFHHLLRSDAAEFLARGQLVILSE</sequence>
<dbReference type="Gene3D" id="1.20.58.1030">
    <property type="match status" value="1"/>
</dbReference>
<evidence type="ECO:0000313" key="3">
    <source>
        <dbReference type="Proteomes" id="UP000008974"/>
    </source>
</evidence>
<dbReference type="InterPro" id="IPR036224">
    <property type="entry name" value="GINS_bundle-like_dom_sf"/>
</dbReference>
<dbReference type="VEuPathDB" id="GiardiaDB:GLP15_4967"/>
<proteinExistence type="predicted"/>
<organism evidence="2 3">
    <name type="scientific">Giardia intestinalis (strain P15)</name>
    <name type="common">Giardia lamblia</name>
    <dbReference type="NCBI Taxonomy" id="658858"/>
    <lineage>
        <taxon>Eukaryota</taxon>
        <taxon>Metamonada</taxon>
        <taxon>Diplomonadida</taxon>
        <taxon>Hexamitidae</taxon>
        <taxon>Giardiinae</taxon>
        <taxon>Giardia</taxon>
    </lineage>
</organism>
<dbReference type="GO" id="GO:1902983">
    <property type="term" value="P:DNA strand elongation involved in mitotic DNA replication"/>
    <property type="evidence" value="ECO:0007669"/>
    <property type="project" value="TreeGrafter"/>
</dbReference>
<dbReference type="PANTHER" id="PTHR12914">
    <property type="entry name" value="PARTNER OF SLD5"/>
    <property type="match status" value="1"/>
</dbReference>
<evidence type="ECO:0000313" key="2">
    <source>
        <dbReference type="EMBL" id="EFO61500.1"/>
    </source>
</evidence>
<name>E1F7R0_GIAIA</name>
<protein>
    <recommendedName>
        <fullName evidence="1">DNA replication complex GINS protein PSF1 C-terminal domain-containing protein</fullName>
    </recommendedName>
</protein>
<reference evidence="2 3" key="1">
    <citation type="journal article" date="2010" name="BMC Genomics">
        <title>Genome analysis and comparative genomics of a Giardia intestinalis assemblage E isolate.</title>
        <authorList>
            <person name="Jerlstrom-Hultqvist J."/>
            <person name="Franzen O."/>
            <person name="Ankarklev J."/>
            <person name="Xu F."/>
            <person name="Nohynkova E."/>
            <person name="Andersson J.O."/>
            <person name="Svard S.G."/>
            <person name="Andersson B."/>
        </authorList>
    </citation>
    <scope>NUCLEOTIDE SEQUENCE [LARGE SCALE GENOMIC DNA]</scope>
    <source>
        <strain evidence="2 3">P15</strain>
    </source>
</reference>
<dbReference type="PANTHER" id="PTHR12914:SF2">
    <property type="entry name" value="DNA REPLICATION COMPLEX GINS PROTEIN PSF1"/>
    <property type="match status" value="1"/>
</dbReference>
<dbReference type="SUPFAM" id="SSF158573">
    <property type="entry name" value="GINS helical bundle-like"/>
    <property type="match status" value="1"/>
</dbReference>
<dbReference type="Proteomes" id="UP000008974">
    <property type="component" value="Unassembled WGS sequence"/>
</dbReference>
<accession>E1F7R0</accession>
<dbReference type="GO" id="GO:0000811">
    <property type="term" value="C:GINS complex"/>
    <property type="evidence" value="ECO:0007669"/>
    <property type="project" value="InterPro"/>
</dbReference>
<evidence type="ECO:0000259" key="1">
    <source>
        <dbReference type="Pfam" id="PF24997"/>
    </source>
</evidence>
<comment type="caution">
    <text evidence="2">The sequence shown here is derived from an EMBL/GenBank/DDBJ whole genome shotgun (WGS) entry which is preliminary data.</text>
</comment>